<accession>L1J143</accession>
<reference evidence="2" key="3">
    <citation type="submission" date="2015-06" db="UniProtKB">
        <authorList>
            <consortium name="EnsemblProtists"/>
        </authorList>
    </citation>
    <scope>IDENTIFICATION</scope>
</reference>
<dbReference type="PaxDb" id="55529-EKX42241"/>
<evidence type="ECO:0000313" key="3">
    <source>
        <dbReference type="Proteomes" id="UP000011087"/>
    </source>
</evidence>
<dbReference type="RefSeq" id="XP_005829221.1">
    <property type="nucleotide sequence ID" value="XM_005829164.1"/>
</dbReference>
<evidence type="ECO:0000313" key="1">
    <source>
        <dbReference type="EMBL" id="EKX42241.1"/>
    </source>
</evidence>
<dbReference type="InterPro" id="IPR012349">
    <property type="entry name" value="Split_barrel_FMN-bd"/>
</dbReference>
<sequence length="118" mass="13408">MYSVALFKTSVSYENVKASGEMLLQLLSKEQVQAARSNLVETLGRKSARDVDKLEEAMKLGYQVGYHDDIPFIEESLFVCKLQVSSCPPKKPPKGDKLGINVLARRIRRPMCFIWLMQ</sequence>
<dbReference type="EnsemblProtists" id="EKX42241">
    <property type="protein sequence ID" value="EKX42241"/>
    <property type="gene ID" value="GUITHDRAFT_111802"/>
</dbReference>
<dbReference type="AlphaFoldDB" id="L1J143"/>
<dbReference type="KEGG" id="gtt:GUITHDRAFT_111802"/>
<dbReference type="Gene3D" id="2.30.110.10">
    <property type="entry name" value="Electron Transport, Fmn-binding Protein, Chain A"/>
    <property type="match status" value="1"/>
</dbReference>
<proteinExistence type="predicted"/>
<dbReference type="Proteomes" id="UP000011087">
    <property type="component" value="Unassembled WGS sequence"/>
</dbReference>
<protein>
    <submittedName>
        <fullName evidence="1 2">Uncharacterized protein</fullName>
    </submittedName>
</protein>
<gene>
    <name evidence="1" type="ORF">GUITHDRAFT_111802</name>
</gene>
<name>L1J143_GUITC</name>
<organism evidence="1">
    <name type="scientific">Guillardia theta (strain CCMP2712)</name>
    <name type="common">Cryptophyte</name>
    <dbReference type="NCBI Taxonomy" id="905079"/>
    <lineage>
        <taxon>Eukaryota</taxon>
        <taxon>Cryptophyceae</taxon>
        <taxon>Pyrenomonadales</taxon>
        <taxon>Geminigeraceae</taxon>
        <taxon>Guillardia</taxon>
    </lineage>
</organism>
<reference evidence="3" key="2">
    <citation type="submission" date="2012-11" db="EMBL/GenBank/DDBJ databases">
        <authorList>
            <person name="Kuo A."/>
            <person name="Curtis B.A."/>
            <person name="Tanifuji G."/>
            <person name="Burki F."/>
            <person name="Gruber A."/>
            <person name="Irimia M."/>
            <person name="Maruyama S."/>
            <person name="Arias M.C."/>
            <person name="Ball S.G."/>
            <person name="Gile G.H."/>
            <person name="Hirakawa Y."/>
            <person name="Hopkins J.F."/>
            <person name="Rensing S.A."/>
            <person name="Schmutz J."/>
            <person name="Symeonidi A."/>
            <person name="Elias M."/>
            <person name="Eveleigh R.J."/>
            <person name="Herman E.K."/>
            <person name="Klute M.J."/>
            <person name="Nakayama T."/>
            <person name="Obornik M."/>
            <person name="Reyes-Prieto A."/>
            <person name="Armbrust E.V."/>
            <person name="Aves S.J."/>
            <person name="Beiko R.G."/>
            <person name="Coutinho P."/>
            <person name="Dacks J.B."/>
            <person name="Durnford D.G."/>
            <person name="Fast N.M."/>
            <person name="Green B.R."/>
            <person name="Grisdale C."/>
            <person name="Hempe F."/>
            <person name="Henrissat B."/>
            <person name="Hoppner M.P."/>
            <person name="Ishida K.-I."/>
            <person name="Kim E."/>
            <person name="Koreny L."/>
            <person name="Kroth P.G."/>
            <person name="Liu Y."/>
            <person name="Malik S.-B."/>
            <person name="Maier U.G."/>
            <person name="McRose D."/>
            <person name="Mock T."/>
            <person name="Neilson J.A."/>
            <person name="Onodera N.T."/>
            <person name="Poole A.M."/>
            <person name="Pritham E.J."/>
            <person name="Richards T.A."/>
            <person name="Rocap G."/>
            <person name="Roy S.W."/>
            <person name="Sarai C."/>
            <person name="Schaack S."/>
            <person name="Shirato S."/>
            <person name="Slamovits C.H."/>
            <person name="Spencer D.F."/>
            <person name="Suzuki S."/>
            <person name="Worden A.Z."/>
            <person name="Zauner S."/>
            <person name="Barry K."/>
            <person name="Bell C."/>
            <person name="Bharti A.K."/>
            <person name="Crow J.A."/>
            <person name="Grimwood J."/>
            <person name="Kramer R."/>
            <person name="Lindquist E."/>
            <person name="Lucas S."/>
            <person name="Salamov A."/>
            <person name="McFadden G.I."/>
            <person name="Lane C.E."/>
            <person name="Keeling P.J."/>
            <person name="Gray M.W."/>
            <person name="Grigoriev I.V."/>
            <person name="Archibald J.M."/>
        </authorList>
    </citation>
    <scope>NUCLEOTIDE SEQUENCE</scope>
    <source>
        <strain evidence="3">CCMP2712</strain>
    </source>
</reference>
<dbReference type="OrthoDB" id="507659at2759"/>
<dbReference type="SUPFAM" id="SSF50475">
    <property type="entry name" value="FMN-binding split barrel"/>
    <property type="match status" value="1"/>
</dbReference>
<dbReference type="EMBL" id="JH993018">
    <property type="protein sequence ID" value="EKX42241.1"/>
    <property type="molecule type" value="Genomic_DNA"/>
</dbReference>
<evidence type="ECO:0000313" key="2">
    <source>
        <dbReference type="EnsemblProtists" id="EKX42241"/>
    </source>
</evidence>
<keyword evidence="3" id="KW-1185">Reference proteome</keyword>
<dbReference type="GeneID" id="17298927"/>
<dbReference type="HOGENOM" id="CLU_2077585_0_0_1"/>
<reference evidence="1 3" key="1">
    <citation type="journal article" date="2012" name="Nature">
        <title>Algal genomes reveal evolutionary mosaicism and the fate of nucleomorphs.</title>
        <authorList>
            <consortium name="DOE Joint Genome Institute"/>
            <person name="Curtis B.A."/>
            <person name="Tanifuji G."/>
            <person name="Burki F."/>
            <person name="Gruber A."/>
            <person name="Irimia M."/>
            <person name="Maruyama S."/>
            <person name="Arias M.C."/>
            <person name="Ball S.G."/>
            <person name="Gile G.H."/>
            <person name="Hirakawa Y."/>
            <person name="Hopkins J.F."/>
            <person name="Kuo A."/>
            <person name="Rensing S.A."/>
            <person name="Schmutz J."/>
            <person name="Symeonidi A."/>
            <person name="Elias M."/>
            <person name="Eveleigh R.J."/>
            <person name="Herman E.K."/>
            <person name="Klute M.J."/>
            <person name="Nakayama T."/>
            <person name="Obornik M."/>
            <person name="Reyes-Prieto A."/>
            <person name="Armbrust E.V."/>
            <person name="Aves S.J."/>
            <person name="Beiko R.G."/>
            <person name="Coutinho P."/>
            <person name="Dacks J.B."/>
            <person name="Durnford D.G."/>
            <person name="Fast N.M."/>
            <person name="Green B.R."/>
            <person name="Grisdale C.J."/>
            <person name="Hempel F."/>
            <person name="Henrissat B."/>
            <person name="Hoppner M.P."/>
            <person name="Ishida K."/>
            <person name="Kim E."/>
            <person name="Koreny L."/>
            <person name="Kroth P.G."/>
            <person name="Liu Y."/>
            <person name="Malik S.B."/>
            <person name="Maier U.G."/>
            <person name="McRose D."/>
            <person name="Mock T."/>
            <person name="Neilson J.A."/>
            <person name="Onodera N.T."/>
            <person name="Poole A.M."/>
            <person name="Pritham E.J."/>
            <person name="Richards T.A."/>
            <person name="Rocap G."/>
            <person name="Roy S.W."/>
            <person name="Sarai C."/>
            <person name="Schaack S."/>
            <person name="Shirato S."/>
            <person name="Slamovits C.H."/>
            <person name="Spencer D.F."/>
            <person name="Suzuki S."/>
            <person name="Worden A.Z."/>
            <person name="Zauner S."/>
            <person name="Barry K."/>
            <person name="Bell C."/>
            <person name="Bharti A.K."/>
            <person name="Crow J.A."/>
            <person name="Grimwood J."/>
            <person name="Kramer R."/>
            <person name="Lindquist E."/>
            <person name="Lucas S."/>
            <person name="Salamov A."/>
            <person name="McFadden G.I."/>
            <person name="Lane C.E."/>
            <person name="Keeling P.J."/>
            <person name="Gray M.W."/>
            <person name="Grigoriev I.V."/>
            <person name="Archibald J.M."/>
        </authorList>
    </citation>
    <scope>NUCLEOTIDE SEQUENCE</scope>
    <source>
        <strain evidence="1 3">CCMP2712</strain>
    </source>
</reference>